<protein>
    <recommendedName>
        <fullName evidence="4 16">Lipase chaperone</fullName>
    </recommendedName>
    <alternativeName>
        <fullName evidence="16">Lipase activator protein</fullName>
    </alternativeName>
    <alternativeName>
        <fullName evidence="15 16">Lipase foldase</fullName>
    </alternativeName>
    <alternativeName>
        <fullName evidence="13 16">Lipase helper protein</fullName>
    </alternativeName>
    <alternativeName>
        <fullName evidence="14 16">Lipase modulator</fullName>
    </alternativeName>
</protein>
<evidence type="ECO:0000256" key="5">
    <source>
        <dbReference type="ARBA" id="ARBA00022475"/>
    </source>
</evidence>
<dbReference type="RefSeq" id="WP_318646214.1">
    <property type="nucleotide sequence ID" value="NZ_CP137892.1"/>
</dbReference>
<keyword evidence="18" id="KW-1185">Reference proteome</keyword>
<evidence type="ECO:0000256" key="15">
    <source>
        <dbReference type="ARBA" id="ARBA00033028"/>
    </source>
</evidence>
<keyword evidence="6 16" id="KW-0997">Cell inner membrane</keyword>
<evidence type="ECO:0000256" key="6">
    <source>
        <dbReference type="ARBA" id="ARBA00022519"/>
    </source>
</evidence>
<evidence type="ECO:0000256" key="1">
    <source>
        <dbReference type="ARBA" id="ARBA00003280"/>
    </source>
</evidence>
<evidence type="ECO:0000256" key="11">
    <source>
        <dbReference type="ARBA" id="ARBA00023136"/>
    </source>
</evidence>
<dbReference type="NCBIfam" id="NF002334">
    <property type="entry name" value="PRK01294.1-2"/>
    <property type="match status" value="1"/>
</dbReference>
<dbReference type="InterPro" id="IPR004961">
    <property type="entry name" value="Lipase_chaperone"/>
</dbReference>
<evidence type="ECO:0000256" key="12">
    <source>
        <dbReference type="ARBA" id="ARBA00023186"/>
    </source>
</evidence>
<evidence type="ECO:0000256" key="14">
    <source>
        <dbReference type="ARBA" id="ARBA00031542"/>
    </source>
</evidence>
<accession>A0ABZ0Q0N4</accession>
<sequence>MNKLLLLFPLVFTGCVATLLYLDGEQPPGAKPRDLTSPMPIEGIASGTPRPAVQTPATIEGTALQTLPPSFAGTQVDGVLRVDASGQLIISEDIRRIFDYFLAALGEEPLHRSVERLRLYIASQLQAPAREQALALLDQYLDYRRELVLLERDWPQQAGLDALRRREDAAQALRARLFSPEAHQAFFAREEAYNRFSLQRLAIQQDTGLDDEGKAIAVDQLRDSLPADLQASLLPQLQNDLRQQAAKLQAEGAGPEQIRQLRLQMVGAAATQRLEALDRQRQAWARRLADYQAAKARVEASRGLSEGDKAAAIARLTAERFDERERLRLDAAEQLSETRRQQMP</sequence>
<comment type="similarity">
    <text evidence="3 16">Belongs to the lipase chaperone family.</text>
</comment>
<evidence type="ECO:0000256" key="2">
    <source>
        <dbReference type="ARBA" id="ARBA00004383"/>
    </source>
</evidence>
<evidence type="ECO:0000256" key="13">
    <source>
        <dbReference type="ARBA" id="ARBA00030948"/>
    </source>
</evidence>
<keyword evidence="10 16" id="KW-0443">Lipid metabolism</keyword>
<evidence type="ECO:0000256" key="10">
    <source>
        <dbReference type="ARBA" id="ARBA00023098"/>
    </source>
</evidence>
<comment type="function">
    <text evidence="1 16">May be involved in the folding of the extracellular lipase during its passage through the periplasm.</text>
</comment>
<keyword evidence="7 16" id="KW-0812">Transmembrane</keyword>
<evidence type="ECO:0000256" key="9">
    <source>
        <dbReference type="ARBA" id="ARBA00022989"/>
    </source>
</evidence>
<dbReference type="EMBL" id="CP137892">
    <property type="protein sequence ID" value="WPC07037.1"/>
    <property type="molecule type" value="Genomic_DNA"/>
</dbReference>
<comment type="subcellular location">
    <subcellularLocation>
        <location evidence="2">Cell inner membrane</location>
        <topology evidence="2">Single-pass membrane protein</topology>
        <orientation evidence="2">Periplasmic side</orientation>
    </subcellularLocation>
</comment>
<reference evidence="17 18" key="1">
    <citation type="submission" date="2023-11" db="EMBL/GenBank/DDBJ databases">
        <title>Complete genome of Pseudomonas benzenivorans BA3361.</title>
        <authorList>
            <person name="Shin S.Y."/>
            <person name="Song J."/>
            <person name="Kang H."/>
        </authorList>
    </citation>
    <scope>NUCLEOTIDE SEQUENCE [LARGE SCALE GENOMIC DNA]</scope>
    <source>
        <strain evidence="17 18">HNIBRBA3361</strain>
    </source>
</reference>
<evidence type="ECO:0000313" key="17">
    <source>
        <dbReference type="EMBL" id="WPC07037.1"/>
    </source>
</evidence>
<evidence type="ECO:0000256" key="7">
    <source>
        <dbReference type="ARBA" id="ARBA00022692"/>
    </source>
</evidence>
<evidence type="ECO:0000313" key="18">
    <source>
        <dbReference type="Proteomes" id="UP001305928"/>
    </source>
</evidence>
<dbReference type="PROSITE" id="PS51257">
    <property type="entry name" value="PROKAR_LIPOPROTEIN"/>
    <property type="match status" value="1"/>
</dbReference>
<gene>
    <name evidence="16" type="primary">lifO</name>
    <name evidence="17" type="ORF">SBP02_09875</name>
</gene>
<keyword evidence="9 16" id="KW-1133">Transmembrane helix</keyword>
<keyword evidence="8 16" id="KW-0442">Lipid degradation</keyword>
<dbReference type="Pfam" id="PF03280">
    <property type="entry name" value="Lipase_chap"/>
    <property type="match status" value="1"/>
</dbReference>
<evidence type="ECO:0000256" key="16">
    <source>
        <dbReference type="HAMAP-Rule" id="MF_00790"/>
    </source>
</evidence>
<keyword evidence="11 16" id="KW-0472">Membrane</keyword>
<evidence type="ECO:0000256" key="8">
    <source>
        <dbReference type="ARBA" id="ARBA00022963"/>
    </source>
</evidence>
<dbReference type="Proteomes" id="UP001305928">
    <property type="component" value="Chromosome"/>
</dbReference>
<dbReference type="SUPFAM" id="SSF158855">
    <property type="entry name" value="Lipase chaperone-like"/>
    <property type="match status" value="1"/>
</dbReference>
<keyword evidence="5 16" id="KW-1003">Cell membrane</keyword>
<evidence type="ECO:0000256" key="3">
    <source>
        <dbReference type="ARBA" id="ARBA00010358"/>
    </source>
</evidence>
<evidence type="ECO:0000256" key="4">
    <source>
        <dbReference type="ARBA" id="ARBA00019692"/>
    </source>
</evidence>
<dbReference type="HAMAP" id="MF_00790">
    <property type="entry name" value="Lipase_chap"/>
    <property type="match status" value="1"/>
</dbReference>
<proteinExistence type="inferred from homology"/>
<keyword evidence="12 16" id="KW-0143">Chaperone</keyword>
<name>A0ABZ0Q0N4_9PSED</name>
<organism evidence="17 18">
    <name type="scientific">Pseudomonas benzenivorans</name>
    <dbReference type="NCBI Taxonomy" id="556533"/>
    <lineage>
        <taxon>Bacteria</taxon>
        <taxon>Pseudomonadati</taxon>
        <taxon>Pseudomonadota</taxon>
        <taxon>Gammaproteobacteria</taxon>
        <taxon>Pseudomonadales</taxon>
        <taxon>Pseudomonadaceae</taxon>
        <taxon>Pseudomonas</taxon>
    </lineage>
</organism>